<dbReference type="Proteomes" id="UP000009168">
    <property type="component" value="Unassembled WGS sequence"/>
</dbReference>
<evidence type="ECO:0007829" key="5">
    <source>
        <dbReference type="PDB" id="8BQS"/>
    </source>
</evidence>
<dbReference type="PDB" id="8BQS">
    <property type="method" value="EM"/>
    <property type="resolution" value="2.90 A"/>
    <property type="chains" value="EX/Ex=1-72"/>
</dbReference>
<name>W7XDM6_TETTS</name>
<dbReference type="AlphaFoldDB" id="W7XDM6"/>
<dbReference type="PDB" id="8B6H">
    <property type="method" value="EM"/>
    <property type="resolution" value="2.60 A"/>
    <property type="chains" value="EX/Ex=1-72"/>
</dbReference>
<keyword evidence="2" id="KW-1185">Reference proteome</keyword>
<evidence type="ECO:0000313" key="1">
    <source>
        <dbReference type="EMBL" id="EWS71946.1"/>
    </source>
</evidence>
<dbReference type="PDB" id="8GZU">
    <property type="method" value="EM"/>
    <property type="resolution" value="4.18 A"/>
    <property type="chains" value="2T/2t/41/96=1-72"/>
</dbReference>
<reference evidence="3" key="2">
    <citation type="journal article" date="2022" name="Science">
        <title>Structures of &lt;i&gt;Tetrahymena&lt;/i&gt;'s respiratory chain reveal the diversity of eukaryotic core metabolism.</title>
        <authorList>
            <person name="Zhou L."/>
            <person name="Maldonado M."/>
            <person name="Padavannil A."/>
            <person name="Guo F."/>
            <person name="Letts J.A."/>
        </authorList>
    </citation>
    <scope>STRUCTURE BY ELECTRON MICROSCOPY (3.02 ANGSTROMS)</scope>
    <scope>DISULFIDE BONDS</scope>
</reference>
<dbReference type="EMDB" id="EMD-16184"/>
<dbReference type="PDB" id="7W5Z">
    <property type="method" value="EM"/>
    <property type="resolution" value="3.02 A"/>
    <property type="chains" value="T2/t2=1-72"/>
</dbReference>
<evidence type="ECO:0007829" key="7">
    <source>
        <dbReference type="PDB" id="8GZU"/>
    </source>
</evidence>
<proteinExistence type="evidence at protein level"/>
<dbReference type="KEGG" id="tet:TTHERM_000703379"/>
<dbReference type="InterPro" id="IPR035427">
    <property type="entry name" value="Tim10-like_dom_sf"/>
</dbReference>
<dbReference type="STRING" id="312017.W7XDM6"/>
<dbReference type="RefSeq" id="XP_012655506.1">
    <property type="nucleotide sequence ID" value="XM_012800052.1"/>
</dbReference>
<dbReference type="EMBL" id="GG662460">
    <property type="protein sequence ID" value="EWS71946.1"/>
    <property type="molecule type" value="Genomic_DNA"/>
</dbReference>
<evidence type="ECO:0000313" key="2">
    <source>
        <dbReference type="Proteomes" id="UP000009168"/>
    </source>
</evidence>
<reference evidence="6 7" key="3">
    <citation type="journal article" date="2023" name="Nat. Commun.">
        <title>Structures of Tetrahymena thermophila respiratory megacomplexes on the tubular mitochondrial cristae.</title>
        <authorList>
            <person name="Han F."/>
            <person name="Hu Y."/>
            <person name="Wu M."/>
            <person name="He Z."/>
            <person name="Tian H."/>
            <person name="Zhou L."/>
        </authorList>
    </citation>
    <scope>STRUCTURE BY ELECTRON MICROSCOPY (2.96 ANGSTROMS)</scope>
    <scope>DISULFIDE BONDS</scope>
</reference>
<dbReference type="SUPFAM" id="SSF144122">
    <property type="entry name" value="Tim10-like"/>
    <property type="match status" value="1"/>
</dbReference>
<dbReference type="GeneID" id="24440283"/>
<evidence type="ECO:0007829" key="4">
    <source>
        <dbReference type="PDB" id="8B6H"/>
    </source>
</evidence>
<feature type="disulfide bond" evidence="3 4">
    <location>
        <begin position="22"/>
        <end position="47"/>
    </location>
</feature>
<organism evidence="1 2">
    <name type="scientific">Tetrahymena thermophila (strain SB210)</name>
    <dbReference type="NCBI Taxonomy" id="312017"/>
    <lineage>
        <taxon>Eukaryota</taxon>
        <taxon>Sar</taxon>
        <taxon>Alveolata</taxon>
        <taxon>Ciliophora</taxon>
        <taxon>Intramacronucleata</taxon>
        <taxon>Oligohymenophorea</taxon>
        <taxon>Hymenostomatida</taxon>
        <taxon>Tetrahymenina</taxon>
        <taxon>Tetrahymenidae</taxon>
        <taxon>Tetrahymena</taxon>
    </lineage>
</organism>
<reference evidence="4 5" key="4">
    <citation type="journal article" date="2023" name="Nature">
        <title>Structural basis of mitochondrial membrane bending by the I-II-III&lt;sub&gt;2&lt;/sub&gt;-IV&lt;sub&gt;2&lt;/sub&gt; supercomplex.</title>
        <authorList>
            <person name="Muhleip A."/>
            <person name="Flygaard R.K."/>
            <person name="Baradaran R."/>
            <person name="Haapanen O."/>
            <person name="Gruhl T."/>
            <person name="Tobiasson V."/>
            <person name="Marechal A."/>
            <person name="Sharma V."/>
            <person name="Amunts A."/>
        </authorList>
    </citation>
    <scope>STRUCTURE BY ELECTRON MICROSCOPY (2.60 ANGSTROMS)</scope>
    <scope>DISULFIDE BONDS</scope>
</reference>
<dbReference type="EMDB" id="EMD-34403"/>
<dbReference type="EMDB" id="EMD-34373"/>
<sequence>MSDKRKIQHEGIIALINYSTLCAQKCDVLKGHDDKITDTEEQCLRVCAEKIRQTFEFTNDIYLKNPNLTKPN</sequence>
<dbReference type="InParanoid" id="W7XDM6"/>
<keyword evidence="3 4" id="KW-0002">3D-structure</keyword>
<accession>W7XDM6</accession>
<dbReference type="PDB" id="8GYM">
    <property type="method" value="EM"/>
    <property type="resolution" value="2.96 A"/>
    <property type="chains" value="2T/2t=1-72"/>
</dbReference>
<evidence type="ECO:0007829" key="6">
    <source>
        <dbReference type="PDB" id="8GYM"/>
    </source>
</evidence>
<reference evidence="2" key="1">
    <citation type="journal article" date="2006" name="PLoS Biol.">
        <title>Macronuclear genome sequence of the ciliate Tetrahymena thermophila, a model eukaryote.</title>
        <authorList>
            <person name="Eisen J.A."/>
            <person name="Coyne R.S."/>
            <person name="Wu M."/>
            <person name="Wu D."/>
            <person name="Thiagarajan M."/>
            <person name="Wortman J.R."/>
            <person name="Badger J.H."/>
            <person name="Ren Q."/>
            <person name="Amedeo P."/>
            <person name="Jones K.M."/>
            <person name="Tallon L.J."/>
            <person name="Delcher A.L."/>
            <person name="Salzberg S.L."/>
            <person name="Silva J.C."/>
            <person name="Haas B.J."/>
            <person name="Majoros W.H."/>
            <person name="Farzad M."/>
            <person name="Carlton J.M."/>
            <person name="Smith R.K. Jr."/>
            <person name="Garg J."/>
            <person name="Pearlman R.E."/>
            <person name="Karrer K.M."/>
            <person name="Sun L."/>
            <person name="Manning G."/>
            <person name="Elde N.C."/>
            <person name="Turkewitz A.P."/>
            <person name="Asai D.J."/>
            <person name="Wilkes D.E."/>
            <person name="Wang Y."/>
            <person name="Cai H."/>
            <person name="Collins K."/>
            <person name="Stewart B.A."/>
            <person name="Lee S.R."/>
            <person name="Wilamowska K."/>
            <person name="Weinberg Z."/>
            <person name="Ruzzo W.L."/>
            <person name="Wloga D."/>
            <person name="Gaertig J."/>
            <person name="Frankel J."/>
            <person name="Tsao C.-C."/>
            <person name="Gorovsky M.A."/>
            <person name="Keeling P.J."/>
            <person name="Waller R.F."/>
            <person name="Patron N.J."/>
            <person name="Cherry J.M."/>
            <person name="Stover N.A."/>
            <person name="Krieger C.J."/>
            <person name="del Toro C."/>
            <person name="Ryder H.F."/>
            <person name="Williamson S.C."/>
            <person name="Barbeau R.A."/>
            <person name="Hamilton E.P."/>
            <person name="Orias E."/>
        </authorList>
    </citation>
    <scope>NUCLEOTIDE SEQUENCE [LARGE SCALE GENOMIC DNA]</scope>
    <source>
        <strain evidence="2">SB210</strain>
    </source>
</reference>
<protein>
    <submittedName>
        <fullName evidence="1">Uncharacterized protein</fullName>
    </submittedName>
</protein>
<feature type="disulfide bond" evidence="4 5">
    <location>
        <begin position="26"/>
        <end position="43"/>
    </location>
</feature>
<evidence type="ECO:0007829" key="3">
    <source>
        <dbReference type="PDB" id="7W5Z"/>
    </source>
</evidence>
<dbReference type="EMDB" id="EMD-32325"/>
<gene>
    <name evidence="1" type="ORF">TTHERM_000703379</name>
</gene>